<dbReference type="InterPro" id="IPR050808">
    <property type="entry name" value="Phage_Integrase"/>
</dbReference>
<evidence type="ECO:0000259" key="3">
    <source>
        <dbReference type="Pfam" id="PF13356"/>
    </source>
</evidence>
<dbReference type="PANTHER" id="PTHR30629">
    <property type="entry name" value="PROPHAGE INTEGRASE"/>
    <property type="match status" value="1"/>
</dbReference>
<evidence type="ECO:0000256" key="1">
    <source>
        <dbReference type="ARBA" id="ARBA00008857"/>
    </source>
</evidence>
<dbReference type="InterPro" id="IPR038488">
    <property type="entry name" value="Integrase_DNA-bd_sf"/>
</dbReference>
<feature type="domain" description="Integrase DNA-binding" evidence="3">
    <location>
        <begin position="2"/>
        <end position="64"/>
    </location>
</feature>
<dbReference type="InterPro" id="IPR025166">
    <property type="entry name" value="Integrase_DNA_bind_dom"/>
</dbReference>
<dbReference type="EMBL" id="AP022839">
    <property type="protein sequence ID" value="BCA93924.1"/>
    <property type="molecule type" value="Genomic_DNA"/>
</dbReference>
<dbReference type="KEGG" id="lant:TUM19329_02850"/>
<dbReference type="RefSeq" id="WP_267313917.1">
    <property type="nucleotide sequence ID" value="NZ_AP022839.1"/>
</dbReference>
<dbReference type="Proteomes" id="UP000502894">
    <property type="component" value="Chromosome"/>
</dbReference>
<evidence type="ECO:0000256" key="2">
    <source>
        <dbReference type="ARBA" id="ARBA00022908"/>
    </source>
</evidence>
<dbReference type="GO" id="GO:0015074">
    <property type="term" value="P:DNA integration"/>
    <property type="evidence" value="ECO:0007669"/>
    <property type="project" value="UniProtKB-KW"/>
</dbReference>
<keyword evidence="5" id="KW-1185">Reference proteome</keyword>
<protein>
    <recommendedName>
        <fullName evidence="3">Integrase DNA-binding domain-containing protein</fullName>
    </recommendedName>
</protein>
<dbReference type="PANTHER" id="PTHR30629:SF2">
    <property type="entry name" value="PROPHAGE INTEGRASE INTS-RELATED"/>
    <property type="match status" value="1"/>
</dbReference>
<comment type="similarity">
    <text evidence="1">Belongs to the 'phage' integrase family.</text>
</comment>
<organism evidence="4 5">
    <name type="scientific">Legionella antarctica</name>
    <dbReference type="NCBI Taxonomy" id="2708020"/>
    <lineage>
        <taxon>Bacteria</taxon>
        <taxon>Pseudomonadati</taxon>
        <taxon>Pseudomonadota</taxon>
        <taxon>Gammaproteobacteria</taxon>
        <taxon>Legionellales</taxon>
        <taxon>Legionellaceae</taxon>
        <taxon>Legionella</taxon>
    </lineage>
</organism>
<accession>A0A6F8SZR6</accession>
<gene>
    <name evidence="4" type="ORF">TUM19329_02850</name>
</gene>
<evidence type="ECO:0000313" key="4">
    <source>
        <dbReference type="EMBL" id="BCA93924.1"/>
    </source>
</evidence>
<evidence type="ECO:0000313" key="5">
    <source>
        <dbReference type="Proteomes" id="UP000502894"/>
    </source>
</evidence>
<proteinExistence type="inferred from homology"/>
<reference evidence="4" key="1">
    <citation type="journal article" date="2020" name="Microbiol. Resour. Announc.">
        <title>Complete Genome Sequence of Novel Psychrotolerant Legionella Strain TUM19329, Isolated from Antarctic Lake Sediment.</title>
        <authorList>
            <person name="Shimada S."/>
            <person name="Nakai R."/>
            <person name="Aoki K."/>
            <person name="Shimoeda N."/>
            <person name="Ohno G."/>
            <person name="Miyazaki Y."/>
            <person name="Kudoh S."/>
            <person name="Imura S."/>
            <person name="Watanabe K."/>
            <person name="Ishii Y."/>
            <person name="Tateda K."/>
        </authorList>
    </citation>
    <scope>NUCLEOTIDE SEQUENCE [LARGE SCALE GENOMIC DNA]</scope>
    <source>
        <strain evidence="4">TUM19329</strain>
    </source>
</reference>
<dbReference type="Gene3D" id="3.30.160.390">
    <property type="entry name" value="Integrase, DNA-binding domain"/>
    <property type="match status" value="1"/>
</dbReference>
<name>A0A6F8SZR6_9GAMM</name>
<dbReference type="Pfam" id="PF13356">
    <property type="entry name" value="Arm-DNA-bind_3"/>
    <property type="match status" value="1"/>
</dbReference>
<keyword evidence="2" id="KW-0229">DNA integration</keyword>
<sequence length="114" mass="13038">MADEKGLYLLVNPNGSKLWKFKYRFSGVEKKLSFGAFSDVSLAAAREARDEARRQLTNTIDPGILKNSIKRSKKIADENSFEAVAREWHAKFTPKWSKSHGERILIRLEQNIAD</sequence>
<dbReference type="AlphaFoldDB" id="A0A6F8SZR6"/>